<dbReference type="AlphaFoldDB" id="A0A438BWZ5"/>
<name>A0A438BWZ5_VITVI</name>
<feature type="transmembrane region" description="Helical" evidence="1">
    <location>
        <begin position="263"/>
        <end position="281"/>
    </location>
</feature>
<sequence>MSKDGFSATAWLFIVGIIYALEVTSDVEICLSVAMMNFMMLKSNQGGVLCKLDMEKAYDHVSWKFLLVVVKKMGFGERRIKWIEWCISTVRFSVLINGSPSGFFQNSRGLRQGDPLSPYLFVITMEVLSCLLRRVISGGFLSRWRVRGRGGEGILISHLLFADDTLVFCEESHDQLTYLSWLLMWFEACSGLRVNLEKSELIPVGRVHDIEDLTLELGCKVGGLPLGAPFKSEVVWDGVEEKFRKRLAIWKRQYISKGGRLTLIRSTLSSMPIYFMSLFYLPRKVRLRLEKFQRDFLWGGGALVQKPHLVRWNLVCLERKKGGLGVRILALMNKALDLAYGVGCGRRVNFWKDKWCGDVPHCESFPSLFAISLAKDA</sequence>
<dbReference type="InterPro" id="IPR000477">
    <property type="entry name" value="RT_dom"/>
</dbReference>
<evidence type="ECO:0000256" key="1">
    <source>
        <dbReference type="SAM" id="Phobius"/>
    </source>
</evidence>
<comment type="caution">
    <text evidence="3">The sequence shown here is derived from an EMBL/GenBank/DDBJ whole genome shotgun (WGS) entry which is preliminary data.</text>
</comment>
<gene>
    <name evidence="3" type="primary">VvCHDh000004_716</name>
    <name evidence="3" type="ORF">CK203_077779</name>
</gene>
<dbReference type="SUPFAM" id="SSF56672">
    <property type="entry name" value="DNA/RNA polymerases"/>
    <property type="match status" value="1"/>
</dbReference>
<dbReference type="PROSITE" id="PS50878">
    <property type="entry name" value="RT_POL"/>
    <property type="match status" value="1"/>
</dbReference>
<keyword evidence="1" id="KW-0812">Transmembrane</keyword>
<evidence type="ECO:0000259" key="2">
    <source>
        <dbReference type="PROSITE" id="PS50878"/>
    </source>
</evidence>
<dbReference type="InterPro" id="IPR043502">
    <property type="entry name" value="DNA/RNA_pol_sf"/>
</dbReference>
<evidence type="ECO:0000313" key="3">
    <source>
        <dbReference type="EMBL" id="RVW15522.1"/>
    </source>
</evidence>
<protein>
    <submittedName>
        <fullName evidence="3">Putative ribonuclease H protein</fullName>
    </submittedName>
</protein>
<dbReference type="PANTHER" id="PTHR33116:SF78">
    <property type="entry name" value="OS12G0587133 PROTEIN"/>
    <property type="match status" value="1"/>
</dbReference>
<dbReference type="Proteomes" id="UP000288805">
    <property type="component" value="Unassembled WGS sequence"/>
</dbReference>
<dbReference type="EMBL" id="QGNW01002598">
    <property type="protein sequence ID" value="RVW15522.1"/>
    <property type="molecule type" value="Genomic_DNA"/>
</dbReference>
<keyword evidence="1" id="KW-1133">Transmembrane helix</keyword>
<proteinExistence type="predicted"/>
<keyword evidence="1" id="KW-0472">Membrane</keyword>
<organism evidence="3 4">
    <name type="scientific">Vitis vinifera</name>
    <name type="common">Grape</name>
    <dbReference type="NCBI Taxonomy" id="29760"/>
    <lineage>
        <taxon>Eukaryota</taxon>
        <taxon>Viridiplantae</taxon>
        <taxon>Streptophyta</taxon>
        <taxon>Embryophyta</taxon>
        <taxon>Tracheophyta</taxon>
        <taxon>Spermatophyta</taxon>
        <taxon>Magnoliopsida</taxon>
        <taxon>eudicotyledons</taxon>
        <taxon>Gunneridae</taxon>
        <taxon>Pentapetalae</taxon>
        <taxon>rosids</taxon>
        <taxon>Vitales</taxon>
        <taxon>Vitaceae</taxon>
        <taxon>Viteae</taxon>
        <taxon>Vitis</taxon>
    </lineage>
</organism>
<reference evidence="3 4" key="1">
    <citation type="journal article" date="2018" name="PLoS Genet.">
        <title>Population sequencing reveals clonal diversity and ancestral inbreeding in the grapevine cultivar Chardonnay.</title>
        <authorList>
            <person name="Roach M.J."/>
            <person name="Johnson D.L."/>
            <person name="Bohlmann J."/>
            <person name="van Vuuren H.J."/>
            <person name="Jones S.J."/>
            <person name="Pretorius I.S."/>
            <person name="Schmidt S.A."/>
            <person name="Borneman A.R."/>
        </authorList>
    </citation>
    <scope>NUCLEOTIDE SEQUENCE [LARGE SCALE GENOMIC DNA]</scope>
    <source>
        <strain evidence="4">cv. Chardonnay</strain>
        <tissue evidence="3">Leaf</tissue>
    </source>
</reference>
<dbReference type="PANTHER" id="PTHR33116">
    <property type="entry name" value="REVERSE TRANSCRIPTASE ZINC-BINDING DOMAIN-CONTAINING PROTEIN-RELATED-RELATED"/>
    <property type="match status" value="1"/>
</dbReference>
<evidence type="ECO:0000313" key="4">
    <source>
        <dbReference type="Proteomes" id="UP000288805"/>
    </source>
</evidence>
<accession>A0A438BWZ5</accession>
<feature type="domain" description="Reverse transcriptase" evidence="2">
    <location>
        <begin position="1"/>
        <end position="241"/>
    </location>
</feature>
<dbReference type="Pfam" id="PF00078">
    <property type="entry name" value="RVT_1"/>
    <property type="match status" value="1"/>
</dbReference>